<evidence type="ECO:0000259" key="4">
    <source>
        <dbReference type="Pfam" id="PF02582"/>
    </source>
</evidence>
<keyword evidence="3" id="KW-0472">Membrane</keyword>
<evidence type="ECO:0000256" key="3">
    <source>
        <dbReference type="SAM" id="Phobius"/>
    </source>
</evidence>
<dbReference type="GO" id="GO:0005739">
    <property type="term" value="C:mitochondrion"/>
    <property type="evidence" value="ECO:0007669"/>
    <property type="project" value="UniProtKB-ARBA"/>
</dbReference>
<accession>A0A9P6AMR5</accession>
<evidence type="ECO:0000313" key="5">
    <source>
        <dbReference type="EMBL" id="KAF9508647.1"/>
    </source>
</evidence>
<feature type="domain" description="DUF155" evidence="4">
    <location>
        <begin position="229"/>
        <end position="407"/>
    </location>
</feature>
<feature type="region of interest" description="Disordered" evidence="2">
    <location>
        <begin position="143"/>
        <end position="175"/>
    </location>
</feature>
<dbReference type="Proteomes" id="UP000886523">
    <property type="component" value="Unassembled WGS sequence"/>
</dbReference>
<feature type="region of interest" description="Disordered" evidence="2">
    <location>
        <begin position="195"/>
        <end position="214"/>
    </location>
</feature>
<evidence type="ECO:0000256" key="1">
    <source>
        <dbReference type="ARBA" id="ARBA00008306"/>
    </source>
</evidence>
<dbReference type="EMBL" id="MU129054">
    <property type="protein sequence ID" value="KAF9508647.1"/>
    <property type="molecule type" value="Genomic_DNA"/>
</dbReference>
<feature type="compositionally biased region" description="Basic and acidic residues" evidence="2">
    <location>
        <begin position="43"/>
        <end position="59"/>
    </location>
</feature>
<comment type="similarity">
    <text evidence="1">Belongs to the RMD1/sif2 family.</text>
</comment>
<name>A0A9P6AMR5_9AGAM</name>
<evidence type="ECO:0000256" key="2">
    <source>
        <dbReference type="SAM" id="MobiDB-lite"/>
    </source>
</evidence>
<feature type="region of interest" description="Disordered" evidence="2">
    <location>
        <begin position="1"/>
        <end position="62"/>
    </location>
</feature>
<dbReference type="InterPro" id="IPR051624">
    <property type="entry name" value="RMD1/Sad1-interacting"/>
</dbReference>
<dbReference type="PANTHER" id="PTHR16255">
    <property type="entry name" value="REQUIRED FOR MEIOTIC NUCLEAR DIVISION PROTEIN 1 HOMOLOG"/>
    <property type="match status" value="1"/>
</dbReference>
<dbReference type="InterPro" id="IPR003734">
    <property type="entry name" value="DUF155"/>
</dbReference>
<sequence>MGINTGLAPKTQRTSKVSQKLVVLPSEPQTRPLPDEAAPPTHHRSESERMSKEEREQSSCRRLTAYSTAEGYRSKILAAFLKREHGVSPRVFDEAIYAAYHLPLLPGYASNVNVRSSAPSKSPETRAMISKMVEAEEYGYDGSYFTPGSEPPPGFAHRDGYISSSPPTSRCPDRLESDTDAEVEMNVADPEVFPESHARPFHTGSRPNKRSDINPRSKTVVFDESIAEVVIFDYGVAVFLGMDESQEHAILEDLQMVLAGICVRPRGEVDWEIEQCHFVYDSSVSFPRIYNDFFTFKTPSHLLTLSLSHAIAQSTLLAHYETTAQTVLLEPQTLAIPRQLAATGSLKLRRAEALKLTGKLFKLRRDVNLVSNVLETPELFWSEASLKDLYDACRDYFEISSRVQVLNDRLSVASDLLDIIHEHLNTGAMDKITWIVIWLIVVACLVEFGEVVARHFVHTSASSKMKLQEKCLAMTGTAMKNSVPEDAMLAIERIMEG</sequence>
<reference evidence="5" key="1">
    <citation type="journal article" date="2020" name="Nat. Commun.">
        <title>Large-scale genome sequencing of mycorrhizal fungi provides insights into the early evolution of symbiotic traits.</title>
        <authorList>
            <person name="Miyauchi S."/>
            <person name="Kiss E."/>
            <person name="Kuo A."/>
            <person name="Drula E."/>
            <person name="Kohler A."/>
            <person name="Sanchez-Garcia M."/>
            <person name="Morin E."/>
            <person name="Andreopoulos B."/>
            <person name="Barry K.W."/>
            <person name="Bonito G."/>
            <person name="Buee M."/>
            <person name="Carver A."/>
            <person name="Chen C."/>
            <person name="Cichocki N."/>
            <person name="Clum A."/>
            <person name="Culley D."/>
            <person name="Crous P.W."/>
            <person name="Fauchery L."/>
            <person name="Girlanda M."/>
            <person name="Hayes R.D."/>
            <person name="Keri Z."/>
            <person name="LaButti K."/>
            <person name="Lipzen A."/>
            <person name="Lombard V."/>
            <person name="Magnuson J."/>
            <person name="Maillard F."/>
            <person name="Murat C."/>
            <person name="Nolan M."/>
            <person name="Ohm R.A."/>
            <person name="Pangilinan J."/>
            <person name="Pereira M.F."/>
            <person name="Perotto S."/>
            <person name="Peter M."/>
            <person name="Pfister S."/>
            <person name="Riley R."/>
            <person name="Sitrit Y."/>
            <person name="Stielow J.B."/>
            <person name="Szollosi G."/>
            <person name="Zifcakova L."/>
            <person name="Stursova M."/>
            <person name="Spatafora J.W."/>
            <person name="Tedersoo L."/>
            <person name="Vaario L.M."/>
            <person name="Yamada A."/>
            <person name="Yan M."/>
            <person name="Wang P."/>
            <person name="Xu J."/>
            <person name="Bruns T."/>
            <person name="Baldrian P."/>
            <person name="Vilgalys R."/>
            <person name="Dunand C."/>
            <person name="Henrissat B."/>
            <person name="Grigoriev I.V."/>
            <person name="Hibbett D."/>
            <person name="Nagy L.G."/>
            <person name="Martin F.M."/>
        </authorList>
    </citation>
    <scope>NUCLEOTIDE SEQUENCE</scope>
    <source>
        <strain evidence="5">UP504</strain>
    </source>
</reference>
<dbReference type="PANTHER" id="PTHR16255:SF4">
    <property type="entry name" value="SPORULATION PROTEIN RMD8"/>
    <property type="match status" value="1"/>
</dbReference>
<dbReference type="OrthoDB" id="18302at2759"/>
<dbReference type="Pfam" id="PF02582">
    <property type="entry name" value="DUF155"/>
    <property type="match status" value="1"/>
</dbReference>
<keyword evidence="3" id="KW-0812">Transmembrane</keyword>
<evidence type="ECO:0000313" key="6">
    <source>
        <dbReference type="Proteomes" id="UP000886523"/>
    </source>
</evidence>
<dbReference type="AlphaFoldDB" id="A0A9P6AMR5"/>
<proteinExistence type="inferred from homology"/>
<keyword evidence="6" id="KW-1185">Reference proteome</keyword>
<feature type="transmembrane region" description="Helical" evidence="3">
    <location>
        <begin position="432"/>
        <end position="457"/>
    </location>
</feature>
<comment type="caution">
    <text evidence="5">The sequence shown here is derived from an EMBL/GenBank/DDBJ whole genome shotgun (WGS) entry which is preliminary data.</text>
</comment>
<protein>
    <recommendedName>
        <fullName evidence="4">DUF155 domain-containing protein</fullName>
    </recommendedName>
</protein>
<gene>
    <name evidence="5" type="ORF">BS47DRAFT_1373630</name>
</gene>
<organism evidence="5 6">
    <name type="scientific">Hydnum rufescens UP504</name>
    <dbReference type="NCBI Taxonomy" id="1448309"/>
    <lineage>
        <taxon>Eukaryota</taxon>
        <taxon>Fungi</taxon>
        <taxon>Dikarya</taxon>
        <taxon>Basidiomycota</taxon>
        <taxon>Agaricomycotina</taxon>
        <taxon>Agaricomycetes</taxon>
        <taxon>Cantharellales</taxon>
        <taxon>Hydnaceae</taxon>
        <taxon>Hydnum</taxon>
    </lineage>
</organism>
<keyword evidence="3" id="KW-1133">Transmembrane helix</keyword>